<organism evidence="1">
    <name type="scientific">viral metagenome</name>
    <dbReference type="NCBI Taxonomy" id="1070528"/>
    <lineage>
        <taxon>unclassified sequences</taxon>
        <taxon>metagenomes</taxon>
        <taxon>organismal metagenomes</taxon>
    </lineage>
</organism>
<name>A0A6M3IJ06_9ZZZZ</name>
<dbReference type="AlphaFoldDB" id="A0A6M3IJ06"/>
<accession>A0A6M3IJ06</accession>
<protein>
    <submittedName>
        <fullName evidence="1">Uncharacterized protein</fullName>
    </submittedName>
</protein>
<gene>
    <name evidence="1" type="ORF">MM415B01657_0016</name>
</gene>
<sequence>MANNPTNLIRITSPFFVVGIDWNAFYVDNVRHYNHRCAPIIGYMRTWSIETILFYCAKRGWKWEVLPHLKETQDARS</sequence>
<reference evidence="1" key="1">
    <citation type="submission" date="2020-03" db="EMBL/GenBank/DDBJ databases">
        <title>The deep terrestrial virosphere.</title>
        <authorList>
            <person name="Holmfeldt K."/>
            <person name="Nilsson E."/>
            <person name="Simone D."/>
            <person name="Lopez-Fernandez M."/>
            <person name="Wu X."/>
            <person name="de Brujin I."/>
            <person name="Lundin D."/>
            <person name="Andersson A."/>
            <person name="Bertilsson S."/>
            <person name="Dopson M."/>
        </authorList>
    </citation>
    <scope>NUCLEOTIDE SEQUENCE</scope>
    <source>
        <strain evidence="1">MM415B01657</strain>
    </source>
</reference>
<evidence type="ECO:0000313" key="1">
    <source>
        <dbReference type="EMBL" id="QJA57373.1"/>
    </source>
</evidence>
<proteinExistence type="predicted"/>
<dbReference type="EMBL" id="MT141269">
    <property type="protein sequence ID" value="QJA57373.1"/>
    <property type="molecule type" value="Genomic_DNA"/>
</dbReference>